<organism evidence="6">
    <name type="scientific">Dehalogenimonas sp. 4OHTPN</name>
    <dbReference type="NCBI Taxonomy" id="3166643"/>
    <lineage>
        <taxon>Bacteria</taxon>
        <taxon>Bacillati</taxon>
        <taxon>Chloroflexota</taxon>
        <taxon>Dehalococcoidia</taxon>
        <taxon>Dehalococcoidales</taxon>
        <taxon>Dehalococcoidaceae</taxon>
        <taxon>Dehalogenimonas</taxon>
    </lineage>
</organism>
<dbReference type="PANTHER" id="PTHR42855">
    <property type="entry name" value="ABC TRANSPORTER ATP-BINDING SUBUNIT"/>
    <property type="match status" value="1"/>
</dbReference>
<dbReference type="Gene3D" id="3.40.50.300">
    <property type="entry name" value="P-loop containing nucleotide triphosphate hydrolases"/>
    <property type="match status" value="2"/>
</dbReference>
<keyword evidence="1" id="KW-0677">Repeat</keyword>
<dbReference type="PANTHER" id="PTHR42855:SF2">
    <property type="entry name" value="DRUG RESISTANCE ABC TRANSPORTER,ATP-BINDING PROTEIN"/>
    <property type="match status" value="1"/>
</dbReference>
<feature type="domain" description="ABC transporter" evidence="5">
    <location>
        <begin position="2"/>
        <end position="257"/>
    </location>
</feature>
<dbReference type="PROSITE" id="PS00211">
    <property type="entry name" value="ABC_TRANSPORTER_1"/>
    <property type="match status" value="2"/>
</dbReference>
<dbReference type="PROSITE" id="PS50893">
    <property type="entry name" value="ABC_TRANSPORTER_2"/>
    <property type="match status" value="2"/>
</dbReference>
<gene>
    <name evidence="6" type="primary">abc-f</name>
    <name evidence="6" type="ORF">ABV300_00220</name>
</gene>
<evidence type="ECO:0000256" key="1">
    <source>
        <dbReference type="ARBA" id="ARBA00022737"/>
    </source>
</evidence>
<dbReference type="GO" id="GO:0016887">
    <property type="term" value="F:ATP hydrolysis activity"/>
    <property type="evidence" value="ECO:0007669"/>
    <property type="project" value="InterPro"/>
</dbReference>
<dbReference type="AlphaFoldDB" id="A0AAU8GC73"/>
<dbReference type="InterPro" id="IPR037118">
    <property type="entry name" value="Val-tRNA_synth_C_sf"/>
</dbReference>
<evidence type="ECO:0000256" key="3">
    <source>
        <dbReference type="ARBA" id="ARBA00022840"/>
    </source>
</evidence>
<dbReference type="NCBIfam" id="NF000355">
    <property type="entry name" value="ribo_prot_ABC_F"/>
    <property type="match status" value="1"/>
</dbReference>
<accession>A0AAU8GC73</accession>
<dbReference type="Pfam" id="PF00005">
    <property type="entry name" value="ABC_tran"/>
    <property type="match status" value="2"/>
</dbReference>
<evidence type="ECO:0000259" key="5">
    <source>
        <dbReference type="PROSITE" id="PS50893"/>
    </source>
</evidence>
<dbReference type="InterPro" id="IPR003593">
    <property type="entry name" value="AAA+_ATPase"/>
</dbReference>
<dbReference type="InterPro" id="IPR003439">
    <property type="entry name" value="ABC_transporter-like_ATP-bd"/>
</dbReference>
<name>A0AAU8GC73_9CHLR</name>
<dbReference type="InterPro" id="IPR032781">
    <property type="entry name" value="ABC_tran_Xtn"/>
</dbReference>
<dbReference type="GO" id="GO:0005524">
    <property type="term" value="F:ATP binding"/>
    <property type="evidence" value="ECO:0007669"/>
    <property type="project" value="UniProtKB-KW"/>
</dbReference>
<dbReference type="GO" id="GO:0003677">
    <property type="term" value="F:DNA binding"/>
    <property type="evidence" value="ECO:0007669"/>
    <property type="project" value="InterPro"/>
</dbReference>
<protein>
    <submittedName>
        <fullName evidence="6">Ribosomal protection-like ABC-F family protein</fullName>
    </submittedName>
</protein>
<sequence length="665" mass="73558">MLSLNNISKSFGARCLFSEVGFHIGARDRTALIGPNGAGKTTLFEIISGSIDPDGGVITRPKGITIGYLRQDVDSRSDRPLLEQVIAGAGRMATLEHRIKVLQAEITAETVPDRAALLGELGELQAKFEAGGGYDLEHEARAILAGLGFRDQDFAKPLSAFSGGWMMRAELGRILLQNPDLLLLDEPTNHLDLETQIWFEDYLAKYQGAVLLTSHDRAFLNRVVRRVIVLEDGKVAVYQGNHDDYVLARRLELESLEAAAGRQAVKLEKEARFIERFRAKNTKASQVQSRIKALARMERIEVPRLGRRIKFSFPEPPRSGDEVISLRHIRKAYGETLVYTDLGLVLRRGDRAALIGPNGAGKSTLLKILAGVLSFDRGERRLGHNVTAAYYAQHQLELLDRHNTVLEELRRVAGGEAEHRLRAILGGFLFSGDDVQKKVSVLSGGEKARLAIAKMLTQPANLLLLDEPTNHLDIASREILSDALDDYGGTLCFITHDRTLIRQVANKIIEVRDGRAAVFSGGYDEYLYHQQSRAALPVEEKLPASRAAPEKPPADQRARRAAAGGLRNEFNLKVGPIRKRLADIETEIARGESEAAAIESEFASPESYGDSRSVVSRIDRHRALKSELTRLTEEWETLSLEEERLRLELEAALAQTTASPPSDLS</sequence>
<proteinExistence type="predicted"/>
<dbReference type="SMART" id="SM00382">
    <property type="entry name" value="AAA"/>
    <property type="match status" value="2"/>
</dbReference>
<dbReference type="Pfam" id="PF12848">
    <property type="entry name" value="ABC_tran_Xtn"/>
    <property type="match status" value="1"/>
</dbReference>
<dbReference type="InterPro" id="IPR027417">
    <property type="entry name" value="P-loop_NTPase"/>
</dbReference>
<keyword evidence="3" id="KW-0067">ATP-binding</keyword>
<dbReference type="InterPro" id="IPR017871">
    <property type="entry name" value="ABC_transporter-like_CS"/>
</dbReference>
<feature type="domain" description="ABC transporter" evidence="5">
    <location>
        <begin position="324"/>
        <end position="538"/>
    </location>
</feature>
<dbReference type="SUPFAM" id="SSF52540">
    <property type="entry name" value="P-loop containing nucleoside triphosphate hydrolases"/>
    <property type="match status" value="2"/>
</dbReference>
<dbReference type="RefSeq" id="WP_353714576.1">
    <property type="nucleotide sequence ID" value="NZ_CP159307.1"/>
</dbReference>
<feature type="region of interest" description="Disordered" evidence="4">
    <location>
        <begin position="541"/>
        <end position="561"/>
    </location>
</feature>
<evidence type="ECO:0000256" key="4">
    <source>
        <dbReference type="SAM" id="MobiDB-lite"/>
    </source>
</evidence>
<evidence type="ECO:0000313" key="6">
    <source>
        <dbReference type="EMBL" id="XCH33335.1"/>
    </source>
</evidence>
<dbReference type="EMBL" id="CP159307">
    <property type="protein sequence ID" value="XCH33335.1"/>
    <property type="molecule type" value="Genomic_DNA"/>
</dbReference>
<dbReference type="FunFam" id="3.40.50.300:FF:000070">
    <property type="entry name" value="Putative ABC transporter ATP-binding component"/>
    <property type="match status" value="1"/>
</dbReference>
<dbReference type="InterPro" id="IPR051309">
    <property type="entry name" value="ABCF_ATPase"/>
</dbReference>
<dbReference type="FunFam" id="3.40.50.300:FF:000011">
    <property type="entry name" value="Putative ABC transporter ATP-binding component"/>
    <property type="match status" value="1"/>
</dbReference>
<feature type="compositionally biased region" description="Basic and acidic residues" evidence="4">
    <location>
        <begin position="541"/>
        <end position="558"/>
    </location>
</feature>
<dbReference type="InterPro" id="IPR032524">
    <property type="entry name" value="ABC_tran_C"/>
</dbReference>
<dbReference type="CDD" id="cd03221">
    <property type="entry name" value="ABCF_EF-3"/>
    <property type="match status" value="2"/>
</dbReference>
<reference evidence="6" key="1">
    <citation type="submission" date="2024-06" db="EMBL/GenBank/DDBJ databases">
        <title>A Novel Isolate, Dehalogenimonas sp. Strain 4OHTPN, Dechlorinates Aromatic 4 Hydroxy chlorothalonil by a Novel Reductive Dehalogenase.</title>
        <authorList>
            <person name="Liu G."/>
        </authorList>
    </citation>
    <scope>NUCLEOTIDE SEQUENCE</scope>
    <source>
        <strain evidence="6">4OHTPN</strain>
    </source>
</reference>
<keyword evidence="2" id="KW-0547">Nucleotide-binding</keyword>
<evidence type="ECO:0000256" key="2">
    <source>
        <dbReference type="ARBA" id="ARBA00022741"/>
    </source>
</evidence>
<dbReference type="Gene3D" id="1.10.287.380">
    <property type="entry name" value="Valyl-tRNA synthetase, C-terminal domain"/>
    <property type="match status" value="1"/>
</dbReference>
<dbReference type="Pfam" id="PF16326">
    <property type="entry name" value="ABC_tran_CTD"/>
    <property type="match status" value="1"/>
</dbReference>